<dbReference type="AlphaFoldDB" id="A0A4R2SSQ3"/>
<dbReference type="InterPro" id="IPR008490">
    <property type="entry name" value="Transposase_InsH_N"/>
</dbReference>
<reference evidence="2 3" key="1">
    <citation type="submission" date="2019-03" db="EMBL/GenBank/DDBJ databases">
        <title>Genomic Encyclopedia of Type Strains, Phase IV (KMG-IV): sequencing the most valuable type-strain genomes for metagenomic binning, comparative biology and taxonomic classification.</title>
        <authorList>
            <person name="Goeker M."/>
        </authorList>
    </citation>
    <scope>NUCLEOTIDE SEQUENCE [LARGE SCALE GENOMIC DNA]</scope>
    <source>
        <strain evidence="2 3">DSM 100013</strain>
    </source>
</reference>
<organism evidence="2 3">
    <name type="scientific">Serpentinicella alkaliphila</name>
    <dbReference type="NCBI Taxonomy" id="1734049"/>
    <lineage>
        <taxon>Bacteria</taxon>
        <taxon>Bacillati</taxon>
        <taxon>Bacillota</taxon>
        <taxon>Clostridia</taxon>
        <taxon>Peptostreptococcales</taxon>
        <taxon>Natronincolaceae</taxon>
        <taxon>Serpentinicella</taxon>
    </lineage>
</organism>
<evidence type="ECO:0000313" key="3">
    <source>
        <dbReference type="Proteomes" id="UP000295504"/>
    </source>
</evidence>
<sequence length="86" mass="10184">MLNGQQKIMLSKYTELYELLIPKNHMLKQFNDLVDFSFVYNELASSYSQNIGRGAKDIVMMFKYLLLKVIYELSDEDVVERSLYDM</sequence>
<comment type="caution">
    <text evidence="2">The sequence shown here is derived from an EMBL/GenBank/DDBJ whole genome shotgun (WGS) entry which is preliminary data.</text>
</comment>
<name>A0A4R2SSQ3_9FIRM</name>
<dbReference type="Proteomes" id="UP000295504">
    <property type="component" value="Unassembled WGS sequence"/>
</dbReference>
<gene>
    <name evidence="2" type="ORF">EDD79_10803</name>
</gene>
<dbReference type="Pfam" id="PF05598">
    <property type="entry name" value="DUF772"/>
    <property type="match status" value="1"/>
</dbReference>
<protein>
    <submittedName>
        <fullName evidence="2">Transposase-like protein DUF772</fullName>
    </submittedName>
</protein>
<accession>A0A4R2SSQ3</accession>
<feature type="domain" description="Transposase InsH N-terminal" evidence="1">
    <location>
        <begin position="18"/>
        <end position="85"/>
    </location>
</feature>
<keyword evidence="3" id="KW-1185">Reference proteome</keyword>
<evidence type="ECO:0000259" key="1">
    <source>
        <dbReference type="Pfam" id="PF05598"/>
    </source>
</evidence>
<dbReference type="EMBL" id="SLYC01000080">
    <property type="protein sequence ID" value="TCP93349.1"/>
    <property type="molecule type" value="Genomic_DNA"/>
</dbReference>
<evidence type="ECO:0000313" key="2">
    <source>
        <dbReference type="EMBL" id="TCP93349.1"/>
    </source>
</evidence>
<proteinExistence type="predicted"/>